<reference evidence="2" key="2">
    <citation type="submission" date="2023-05" db="EMBL/GenBank/DDBJ databases">
        <authorList>
            <consortium name="Lawrence Berkeley National Laboratory"/>
            <person name="Steindorff A."/>
            <person name="Hensen N."/>
            <person name="Bonometti L."/>
            <person name="Westerberg I."/>
            <person name="Brannstrom I.O."/>
            <person name="Guillou S."/>
            <person name="Cros-Aarteil S."/>
            <person name="Calhoun S."/>
            <person name="Haridas S."/>
            <person name="Kuo A."/>
            <person name="Mondo S."/>
            <person name="Pangilinan J."/>
            <person name="Riley R."/>
            <person name="Labutti K."/>
            <person name="Andreopoulos B."/>
            <person name="Lipzen A."/>
            <person name="Chen C."/>
            <person name="Yanf M."/>
            <person name="Daum C."/>
            <person name="Ng V."/>
            <person name="Clum A."/>
            <person name="Ohm R."/>
            <person name="Martin F."/>
            <person name="Silar P."/>
            <person name="Natvig D."/>
            <person name="Lalanne C."/>
            <person name="Gautier V."/>
            <person name="Ament-Velasquez S.L."/>
            <person name="Kruys A."/>
            <person name="Hutchinson M.I."/>
            <person name="Powell A.J."/>
            <person name="Barry K."/>
            <person name="Miller A.N."/>
            <person name="Grigoriev I.V."/>
            <person name="Debuchy R."/>
            <person name="Gladieux P."/>
            <person name="Thoren M.H."/>
            <person name="Johannesson H."/>
        </authorList>
    </citation>
    <scope>NUCLEOTIDE SEQUENCE</scope>
    <source>
        <strain evidence="2">CBS 731.68</strain>
    </source>
</reference>
<evidence type="ECO:0000256" key="1">
    <source>
        <dbReference type="SAM" id="MobiDB-lite"/>
    </source>
</evidence>
<gene>
    <name evidence="2" type="ORF">N657DRAFT_29312</name>
</gene>
<keyword evidence="3" id="KW-1185">Reference proteome</keyword>
<feature type="region of interest" description="Disordered" evidence="1">
    <location>
        <begin position="107"/>
        <end position="129"/>
    </location>
</feature>
<proteinExistence type="predicted"/>
<sequence length="189" mass="20379">MSPLRCLCIRCSTFSIHASGTANVGLRYPSCTSTYTVGNPGIIKHQTDPMRRGTLHLMSLYPRSDRPSYRAGCTTHLPDALQLRRLGCLSPCLHNPEPTTAVAVRAESASSRDSLPRSELASKPGSQSHNAFDLSKVAPAVILRRALAALFQSKSRASEEPASDQAASHLEGHWSNVPVSFQVGRLIGC</sequence>
<dbReference type="EMBL" id="MU853223">
    <property type="protein sequence ID" value="KAK4128555.1"/>
    <property type="molecule type" value="Genomic_DNA"/>
</dbReference>
<evidence type="ECO:0000313" key="3">
    <source>
        <dbReference type="Proteomes" id="UP001302602"/>
    </source>
</evidence>
<organism evidence="2 3">
    <name type="scientific">Parathielavia appendiculata</name>
    <dbReference type="NCBI Taxonomy" id="2587402"/>
    <lineage>
        <taxon>Eukaryota</taxon>
        <taxon>Fungi</taxon>
        <taxon>Dikarya</taxon>
        <taxon>Ascomycota</taxon>
        <taxon>Pezizomycotina</taxon>
        <taxon>Sordariomycetes</taxon>
        <taxon>Sordariomycetidae</taxon>
        <taxon>Sordariales</taxon>
        <taxon>Chaetomiaceae</taxon>
        <taxon>Parathielavia</taxon>
    </lineage>
</organism>
<dbReference type="AlphaFoldDB" id="A0AAN6Z7F7"/>
<dbReference type="GeneID" id="87823414"/>
<dbReference type="Proteomes" id="UP001302602">
    <property type="component" value="Unassembled WGS sequence"/>
</dbReference>
<comment type="caution">
    <text evidence="2">The sequence shown here is derived from an EMBL/GenBank/DDBJ whole genome shotgun (WGS) entry which is preliminary data.</text>
</comment>
<name>A0AAN6Z7F7_9PEZI</name>
<reference evidence="2" key="1">
    <citation type="journal article" date="2023" name="Mol. Phylogenet. Evol.">
        <title>Genome-scale phylogeny and comparative genomics of the fungal order Sordariales.</title>
        <authorList>
            <person name="Hensen N."/>
            <person name="Bonometti L."/>
            <person name="Westerberg I."/>
            <person name="Brannstrom I.O."/>
            <person name="Guillou S."/>
            <person name="Cros-Aarteil S."/>
            <person name="Calhoun S."/>
            <person name="Haridas S."/>
            <person name="Kuo A."/>
            <person name="Mondo S."/>
            <person name="Pangilinan J."/>
            <person name="Riley R."/>
            <person name="LaButti K."/>
            <person name="Andreopoulos B."/>
            <person name="Lipzen A."/>
            <person name="Chen C."/>
            <person name="Yan M."/>
            <person name="Daum C."/>
            <person name="Ng V."/>
            <person name="Clum A."/>
            <person name="Steindorff A."/>
            <person name="Ohm R.A."/>
            <person name="Martin F."/>
            <person name="Silar P."/>
            <person name="Natvig D.O."/>
            <person name="Lalanne C."/>
            <person name="Gautier V."/>
            <person name="Ament-Velasquez S.L."/>
            <person name="Kruys A."/>
            <person name="Hutchinson M.I."/>
            <person name="Powell A.J."/>
            <person name="Barry K."/>
            <person name="Miller A.N."/>
            <person name="Grigoriev I.V."/>
            <person name="Debuchy R."/>
            <person name="Gladieux P."/>
            <person name="Hiltunen Thoren M."/>
            <person name="Johannesson H."/>
        </authorList>
    </citation>
    <scope>NUCLEOTIDE SEQUENCE</scope>
    <source>
        <strain evidence="2">CBS 731.68</strain>
    </source>
</reference>
<protein>
    <submittedName>
        <fullName evidence="2">Uncharacterized protein</fullName>
    </submittedName>
</protein>
<dbReference type="RefSeq" id="XP_062652326.1">
    <property type="nucleotide sequence ID" value="XM_062786646.1"/>
</dbReference>
<accession>A0AAN6Z7F7</accession>
<evidence type="ECO:0000313" key="2">
    <source>
        <dbReference type="EMBL" id="KAK4128555.1"/>
    </source>
</evidence>